<proteinExistence type="predicted"/>
<accession>A0ACB7CGX5</accession>
<comment type="caution">
    <text evidence="1">The sequence shown here is derived from an EMBL/GenBank/DDBJ whole genome shotgun (WGS) entry which is preliminary data.</text>
</comment>
<dbReference type="EMBL" id="JABTEG010000001">
    <property type="protein sequence ID" value="KAG4306438.1"/>
    <property type="molecule type" value="Genomic_DNA"/>
</dbReference>
<gene>
    <name evidence="1" type="ORF">PORY_000426</name>
</gene>
<protein>
    <submittedName>
        <fullName evidence="1">Uncharacterized protein</fullName>
    </submittedName>
</protein>
<evidence type="ECO:0000313" key="2">
    <source>
        <dbReference type="Proteomes" id="UP000768646"/>
    </source>
</evidence>
<organism evidence="1 2">
    <name type="scientific">Pneumocystis oryctolagi</name>
    <dbReference type="NCBI Taxonomy" id="42067"/>
    <lineage>
        <taxon>Eukaryota</taxon>
        <taxon>Fungi</taxon>
        <taxon>Dikarya</taxon>
        <taxon>Ascomycota</taxon>
        <taxon>Taphrinomycotina</taxon>
        <taxon>Pneumocystomycetes</taxon>
        <taxon>Pneumocystaceae</taxon>
        <taxon>Pneumocystis</taxon>
    </lineage>
</organism>
<reference evidence="1 2" key="1">
    <citation type="journal article" date="2021" name="Commun. Biol.">
        <title>Genomic insights into the host specific adaptation of the Pneumocystis genus.</title>
        <authorList>
            <person name="Cisse O.H."/>
            <person name="Ma L."/>
            <person name="Dekker J.P."/>
            <person name="Khil P.P."/>
            <person name="Youn J.-H."/>
            <person name="Brenchley J.M."/>
            <person name="Blair R."/>
            <person name="Pahar B."/>
            <person name="Chabe M."/>
            <person name="Van Rompay K.K.A."/>
            <person name="Keesler R."/>
            <person name="Sukura A."/>
            <person name="Hirsch V."/>
            <person name="Kutty G."/>
            <person name="Liu Y."/>
            <person name="Peng L."/>
            <person name="Chen J."/>
            <person name="Song J."/>
            <person name="Weissenbacher-Lang C."/>
            <person name="Xu J."/>
            <person name="Upham N.S."/>
            <person name="Stajich J.E."/>
            <person name="Cuomo C.A."/>
            <person name="Cushion M.T."/>
            <person name="Kovacs J.A."/>
        </authorList>
    </citation>
    <scope>NUCLEOTIDE SEQUENCE [LARGE SCALE GENOMIC DNA]</scope>
    <source>
        <strain evidence="1 2">RABM</strain>
    </source>
</reference>
<keyword evidence="2" id="KW-1185">Reference proteome</keyword>
<dbReference type="Proteomes" id="UP000768646">
    <property type="component" value="Unassembled WGS sequence"/>
</dbReference>
<sequence length="484" mass="55859">MNKKNFLLINKADLMTLKQRKYWADYFKVKKIRYTFFSAILGENVNECHNNADIFNTCENINRIENNSNKNNLEDNILDNSENTDKNDNFFEDEETKIVTVNQLKDMFLKEMQILKNDKGYNINSFKKFHVGLVGYPNVGKSSTINSLIGKKKVSISSTPGRTKHFQTIHITDKLVLCDCPGLVFPNFSVTKADLVCSGVLPIDQLQDYIDPISLILHRISKHVLELTYGITMEAESVEDDETEIFTAENFLTKYSISRGIDKSTASRHIIKDYVSGKLLFCNPPPGIDPFVFNSEHFDSFKLSTRKYSQKNDLVNISSKKMLKNSEKECFELQESKNNKLSAFDRDFFCRNKLFLELNQKNKGLYYKKYIGSTAVHSYEYNFQNMLNKSKKHFKAYKRKITKYHVTNLLKFNIEMEDTSIQPMHQGNLELQRQGNIASPTDDLMSPTTAKLQAHKRKAKPQSLQSVFTQIQSDLNESTIQEST</sequence>
<evidence type="ECO:0000313" key="1">
    <source>
        <dbReference type="EMBL" id="KAG4306438.1"/>
    </source>
</evidence>
<name>A0ACB7CGX5_9ASCO</name>